<evidence type="ECO:0000313" key="1">
    <source>
        <dbReference type="EMBL" id="PSN94113.1"/>
    </source>
</evidence>
<protein>
    <submittedName>
        <fullName evidence="1">Uncharacterized protein</fullName>
    </submittedName>
</protein>
<name>A0A2R6B699_9ARCH</name>
<reference evidence="1 2" key="1">
    <citation type="submission" date="2017-04" db="EMBL/GenBank/DDBJ databases">
        <title>Novel microbial lineages endemic to geothermal iron-oxide mats fill important gaps in the evolutionary history of Archaea.</title>
        <authorList>
            <person name="Jay Z.J."/>
            <person name="Beam J.P."/>
            <person name="Dlakic M."/>
            <person name="Rusch D.B."/>
            <person name="Kozubal M.A."/>
            <person name="Inskeep W.P."/>
        </authorList>
    </citation>
    <scope>NUCLEOTIDE SEQUENCE [LARGE SCALE GENOMIC DNA]</scope>
    <source>
        <strain evidence="1">ECH_B_2</strain>
    </source>
</reference>
<comment type="caution">
    <text evidence="1">The sequence shown here is derived from an EMBL/GenBank/DDBJ whole genome shotgun (WGS) entry which is preliminary data.</text>
</comment>
<organism evidence="1 2">
    <name type="scientific">Candidatus Marsarchaeota G2 archaeon ECH_B_2</name>
    <dbReference type="NCBI Taxonomy" id="1978160"/>
    <lineage>
        <taxon>Archaea</taxon>
        <taxon>Candidatus Marsarchaeota</taxon>
        <taxon>Candidatus Marsarchaeota group 2</taxon>
    </lineage>
</organism>
<gene>
    <name evidence="1" type="ORF">B9Q06_10205</name>
</gene>
<proteinExistence type="predicted"/>
<dbReference type="EMBL" id="NEXH01000031">
    <property type="protein sequence ID" value="PSN94113.1"/>
    <property type="molecule type" value="Genomic_DNA"/>
</dbReference>
<dbReference type="AlphaFoldDB" id="A0A2R6B699"/>
<evidence type="ECO:0000313" key="2">
    <source>
        <dbReference type="Proteomes" id="UP000241284"/>
    </source>
</evidence>
<dbReference type="Proteomes" id="UP000241284">
    <property type="component" value="Unassembled WGS sequence"/>
</dbReference>
<accession>A0A2R6B699</accession>
<sequence>MLNSKHEYTIIFPVAMLLLLSFTSLVYAYSGNNNIIVTNNQNCGWADMDLELNTTSNYVVFDHNGVAGYYGWQVEVFTVQNKPAYQWVSNVKNYKLTDFFLRCLLPNVYYQLLKLGILFYLKGDTELICYNESVLVYPFYGKGKGWKGF</sequence>